<name>A0A1B1N1T4_9BACL</name>
<evidence type="ECO:0000313" key="3">
    <source>
        <dbReference type="Proteomes" id="UP000092573"/>
    </source>
</evidence>
<dbReference type="AlphaFoldDB" id="A0A1B1N1T4"/>
<dbReference type="InterPro" id="IPR012440">
    <property type="entry name" value="DUF1641"/>
</dbReference>
<protein>
    <recommendedName>
        <fullName evidence="4">DUF1641 domain-containing protein</fullName>
    </recommendedName>
</protein>
<dbReference type="EMBL" id="CP014167">
    <property type="protein sequence ID" value="ANS75373.1"/>
    <property type="molecule type" value="Genomic_DNA"/>
</dbReference>
<dbReference type="KEGG" id="pyg:AWM70_12760"/>
<evidence type="ECO:0000313" key="2">
    <source>
        <dbReference type="EMBL" id="ANS75373.1"/>
    </source>
</evidence>
<reference evidence="2 3" key="1">
    <citation type="submission" date="2016-01" db="EMBL/GenBank/DDBJ databases">
        <title>Complete Genome Sequence of Paenibacillus yonginensis DCY84, a novel Plant Growth-Promoting Bacteria with Elicitation of Induced Systemic Resistance.</title>
        <authorList>
            <person name="Kim Y.J."/>
            <person name="Yang D.C."/>
            <person name="Sukweenadhi J."/>
        </authorList>
    </citation>
    <scope>NUCLEOTIDE SEQUENCE [LARGE SCALE GENOMIC DNA]</scope>
    <source>
        <strain evidence="2 3">DCY84</strain>
    </source>
</reference>
<accession>A0A1B1N1T4</accession>
<feature type="coiled-coil region" evidence="1">
    <location>
        <begin position="9"/>
        <end position="36"/>
    </location>
</feature>
<dbReference type="OrthoDB" id="147801at2"/>
<evidence type="ECO:0000256" key="1">
    <source>
        <dbReference type="SAM" id="Coils"/>
    </source>
</evidence>
<keyword evidence="1" id="KW-0175">Coiled coil</keyword>
<dbReference type="RefSeq" id="WP_068696953.1">
    <property type="nucleotide sequence ID" value="NZ_CP014167.1"/>
</dbReference>
<organism evidence="2 3">
    <name type="scientific">Paenibacillus yonginensis</name>
    <dbReference type="NCBI Taxonomy" id="1462996"/>
    <lineage>
        <taxon>Bacteria</taxon>
        <taxon>Bacillati</taxon>
        <taxon>Bacillota</taxon>
        <taxon>Bacilli</taxon>
        <taxon>Bacillales</taxon>
        <taxon>Paenibacillaceae</taxon>
        <taxon>Paenibacillus</taxon>
    </lineage>
</organism>
<dbReference type="PANTHER" id="PTHR38433:SF1">
    <property type="entry name" value="DUF1641 DOMAIN-CONTAINING PROTEIN"/>
    <property type="match status" value="1"/>
</dbReference>
<dbReference type="Pfam" id="PF07849">
    <property type="entry name" value="DUF1641"/>
    <property type="match status" value="1"/>
</dbReference>
<dbReference type="STRING" id="1462996.AWM70_12760"/>
<dbReference type="Proteomes" id="UP000092573">
    <property type="component" value="Chromosome"/>
</dbReference>
<sequence length="173" mass="19213">MAKPITFINKKVLTEEEQKQQKLQQLADEMAESSEALKNTLSIMKELNDIGILEAAQSMLKAKEEITKILLAQVTREPVTNAINNLMGAAGALSEIDPATTTKLMKSFSEGMESAEEYLHHPKKIGVMDLMRVLKDPDVNRAVGFGIHFLKGLGQGLAERKDDNEEFISKKDK</sequence>
<gene>
    <name evidence="2" type="ORF">AWM70_12760</name>
</gene>
<evidence type="ECO:0008006" key="4">
    <source>
        <dbReference type="Google" id="ProtNLM"/>
    </source>
</evidence>
<dbReference type="PANTHER" id="PTHR38433">
    <property type="match status" value="1"/>
</dbReference>
<proteinExistence type="predicted"/>
<keyword evidence="3" id="KW-1185">Reference proteome</keyword>